<dbReference type="Proteomes" id="UP000002499">
    <property type="component" value="Unassembled WGS sequence"/>
</dbReference>
<gene>
    <name evidence="3" type="ORF">MAC_08671</name>
</gene>
<reference evidence="3 4" key="1">
    <citation type="journal article" date="2011" name="PLoS Genet.">
        <title>Genome sequencing and comparative transcriptomics of the model entomopathogenic fungi Metarhizium anisopliae and M. acridum.</title>
        <authorList>
            <person name="Gao Q."/>
            <person name="Jin K."/>
            <person name="Ying S.H."/>
            <person name="Zhang Y."/>
            <person name="Xiao G."/>
            <person name="Shang Y."/>
            <person name="Duan Z."/>
            <person name="Hu X."/>
            <person name="Xie X.Q."/>
            <person name="Zhou G."/>
            <person name="Peng G."/>
            <person name="Luo Z."/>
            <person name="Huang W."/>
            <person name="Wang B."/>
            <person name="Fang W."/>
            <person name="Wang S."/>
            <person name="Zhong Y."/>
            <person name="Ma L.J."/>
            <person name="St Leger R.J."/>
            <person name="Zhao G.P."/>
            <person name="Pei Y."/>
            <person name="Feng M.G."/>
            <person name="Xia Y."/>
            <person name="Wang C."/>
        </authorList>
    </citation>
    <scope>NUCLEOTIDE SEQUENCE [LARGE SCALE GENOMIC DNA]</scope>
    <source>
        <strain evidence="3 4">CQMa 102</strain>
    </source>
</reference>
<proteinExistence type="predicted"/>
<keyword evidence="4" id="KW-1185">Reference proteome</keyword>
<protein>
    <recommendedName>
        <fullName evidence="2">DUF7079 domain-containing protein</fullName>
    </recommendedName>
</protein>
<sequence length="145" mass="16421">MSNTEPLTEAEKEACICLSTLFLDSEMTSAKIATMAQSLHRLRLPVQQLDNMLRHELFPILYPNLINPAGVWDGFDETDLIARVNDRRAHPQNLLQTLGNNVAWVMLRSSVMSSWARVRETLGQLDRDTSPKRPCSLALDRSSTR</sequence>
<dbReference type="AlphaFoldDB" id="E9EFM4"/>
<feature type="region of interest" description="Disordered" evidence="1">
    <location>
        <begin position="126"/>
        <end position="145"/>
    </location>
</feature>
<name>E9EFM4_METAQ</name>
<dbReference type="InParanoid" id="E9EFM4"/>
<dbReference type="OrthoDB" id="5419571at2759"/>
<accession>E9EFM4</accession>
<dbReference type="EMBL" id="GL698583">
    <property type="protein sequence ID" value="EFY85262.1"/>
    <property type="molecule type" value="Genomic_DNA"/>
</dbReference>
<evidence type="ECO:0000313" key="3">
    <source>
        <dbReference type="EMBL" id="EFY85262.1"/>
    </source>
</evidence>
<organism evidence="4">
    <name type="scientific">Metarhizium acridum (strain CQMa 102)</name>
    <dbReference type="NCBI Taxonomy" id="655827"/>
    <lineage>
        <taxon>Eukaryota</taxon>
        <taxon>Fungi</taxon>
        <taxon>Dikarya</taxon>
        <taxon>Ascomycota</taxon>
        <taxon>Pezizomycotina</taxon>
        <taxon>Sordariomycetes</taxon>
        <taxon>Hypocreomycetidae</taxon>
        <taxon>Hypocreales</taxon>
        <taxon>Clavicipitaceae</taxon>
        <taxon>Metarhizium</taxon>
    </lineage>
</organism>
<evidence type="ECO:0000313" key="4">
    <source>
        <dbReference type="Proteomes" id="UP000002499"/>
    </source>
</evidence>
<dbReference type="Pfam" id="PF23296">
    <property type="entry name" value="DUF7079"/>
    <property type="match status" value="1"/>
</dbReference>
<dbReference type="InterPro" id="IPR055507">
    <property type="entry name" value="DUF7079"/>
</dbReference>
<evidence type="ECO:0000259" key="2">
    <source>
        <dbReference type="Pfam" id="PF23296"/>
    </source>
</evidence>
<dbReference type="HOGENOM" id="CLU_159426_0_0_1"/>
<evidence type="ECO:0000256" key="1">
    <source>
        <dbReference type="SAM" id="MobiDB-lite"/>
    </source>
</evidence>
<dbReference type="OMA" id="EKEACIC"/>
<feature type="domain" description="DUF7079" evidence="2">
    <location>
        <begin position="9"/>
        <end position="120"/>
    </location>
</feature>